<dbReference type="Proteomes" id="UP001200470">
    <property type="component" value="Unassembled WGS sequence"/>
</dbReference>
<reference evidence="2 3" key="1">
    <citation type="submission" date="2020-12" db="EMBL/GenBank/DDBJ databases">
        <title>Whole genome sequences of gut porcine anaerobes.</title>
        <authorList>
            <person name="Kubasova T."/>
            <person name="Jahodarova E."/>
            <person name="Rychlik I."/>
        </authorList>
    </citation>
    <scope>NUCLEOTIDE SEQUENCE [LARGE SCALE GENOMIC DNA]</scope>
    <source>
        <strain evidence="2 3">An925</strain>
    </source>
</reference>
<dbReference type="PROSITE" id="PS51257">
    <property type="entry name" value="PROKAR_LIPOPROTEIN"/>
    <property type="match status" value="1"/>
</dbReference>
<sequence length="296" mass="34215">MKKIYFILFAVVAALSFTACSDGDQPSGNSIFVNDEAKPDAFEQWLLENFTYPYNVEVLYRMKDTEIDHKYTLTPADSAKCAKLAMIVKYLWYDAYAEVAGPDFVKANTPRVLQFIGSLAIENNGTVVMGTAEGGYKITLYNVNNLGSAFKLDDYEALNEWYFTTLHHEFQHILNQKKPYDTSFDLISEGNYVSGDWYQYNTDTQALPLGFIRNYAMAEPREDYAELYSQYLTNNDALWNSKMEKAGEEGQAIIEQKLAHIRTYMRQNWNIDLEELRAVVQRRAVEYKKLDFEHLK</sequence>
<dbReference type="EMBL" id="JADYTN010000007">
    <property type="protein sequence ID" value="MCF2563398.1"/>
    <property type="molecule type" value="Genomic_DNA"/>
</dbReference>
<evidence type="ECO:0000256" key="1">
    <source>
        <dbReference type="SAM" id="SignalP"/>
    </source>
</evidence>
<keyword evidence="1" id="KW-0732">Signal</keyword>
<accession>A0ABS9CEI1</accession>
<dbReference type="NCBIfam" id="TIGR04549">
    <property type="entry name" value="LP_HExxH_w_tonB"/>
    <property type="match status" value="1"/>
</dbReference>
<organism evidence="2 3">
    <name type="scientific">Xylanibacter brevis</name>
    <dbReference type="NCBI Taxonomy" id="83231"/>
    <lineage>
        <taxon>Bacteria</taxon>
        <taxon>Pseudomonadati</taxon>
        <taxon>Bacteroidota</taxon>
        <taxon>Bacteroidia</taxon>
        <taxon>Bacteroidales</taxon>
        <taxon>Prevotellaceae</taxon>
        <taxon>Xylanibacter</taxon>
    </lineage>
</organism>
<comment type="caution">
    <text evidence="2">The sequence shown here is derived from an EMBL/GenBank/DDBJ whole genome shotgun (WGS) entry which is preliminary data.</text>
</comment>
<gene>
    <name evidence="2" type="ORF">I6E12_04640</name>
</gene>
<protein>
    <submittedName>
        <fullName evidence="2">Zinc-binding metallopeptidase</fullName>
    </submittedName>
</protein>
<dbReference type="Gene3D" id="3.40.390.70">
    <property type="match status" value="1"/>
</dbReference>
<keyword evidence="3" id="KW-1185">Reference proteome</keyword>
<dbReference type="InterPro" id="IPR030890">
    <property type="entry name" value="LP_HExxH_w_TonB"/>
</dbReference>
<proteinExistence type="predicted"/>
<evidence type="ECO:0000313" key="3">
    <source>
        <dbReference type="Proteomes" id="UP001200470"/>
    </source>
</evidence>
<name>A0ABS9CEI1_9BACT</name>
<evidence type="ECO:0000313" key="2">
    <source>
        <dbReference type="EMBL" id="MCF2563398.1"/>
    </source>
</evidence>
<dbReference type="RefSeq" id="WP_301637783.1">
    <property type="nucleotide sequence ID" value="NZ_JADYTN010000007.1"/>
</dbReference>
<feature type="chain" id="PRO_5047489078" evidence="1">
    <location>
        <begin position="22"/>
        <end position="296"/>
    </location>
</feature>
<feature type="signal peptide" evidence="1">
    <location>
        <begin position="1"/>
        <end position="21"/>
    </location>
</feature>
<dbReference type="Pfam" id="PF15890">
    <property type="entry name" value="Peptidase_Mx1"/>
    <property type="match status" value="1"/>
</dbReference>